<evidence type="ECO:0000256" key="1">
    <source>
        <dbReference type="ARBA" id="ARBA00004123"/>
    </source>
</evidence>
<evidence type="ECO:0000256" key="11">
    <source>
        <dbReference type="SAM" id="MobiDB-lite"/>
    </source>
</evidence>
<feature type="domain" description="DBF4-type" evidence="12">
    <location>
        <begin position="251"/>
        <end position="299"/>
    </location>
</feature>
<feature type="compositionally biased region" description="Polar residues" evidence="11">
    <location>
        <begin position="410"/>
        <end position="427"/>
    </location>
</feature>
<evidence type="ECO:0000256" key="4">
    <source>
        <dbReference type="ARBA" id="ARBA00022737"/>
    </source>
</evidence>
<dbReference type="AlphaFoldDB" id="A0A3P8ULL0"/>
<name>A0A3P8ULL0_CYNSE</name>
<protein>
    <recommendedName>
        <fullName evidence="9">Protein DBF4 homolog A</fullName>
    </recommendedName>
</protein>
<evidence type="ECO:0000256" key="7">
    <source>
        <dbReference type="ARBA" id="ARBA00023242"/>
    </source>
</evidence>
<dbReference type="OMA" id="KDPPGNK"/>
<keyword evidence="6" id="KW-0862">Zinc</keyword>
<keyword evidence="5 10" id="KW-0863">Zinc-finger</keyword>
<sequence length="528" mass="59900">MTQANRTSRLSCPVSCKPFAGKVFYLDLPSNRTSETLESDIKQLGGTVEKFFSKEIKYLVSNKRQTPCVQHLRQDSPVPSPDSGPSSPYPNTNLHRPGSHGDHLKSRPPGQTQTVVASRGKSLVERVVKDQERVRMNRILSNALEWGVKILYVNDVIAYVQKKKQSILSQCRDTAAVKTKKLISAKKNLLNVTFPFLRHYRPIYLSLPNKSEFNLHTVPPFSPFYVEDKFSPWKKTAGKRFDRAHGRKKRNKKRGSYCECCKVKYENLRSHLQSECHKAFSKSDEYSVVDRQISTLHFDFITIREQTLKEEQQQTVDRESNSGHAVKTRSAPVSTSLIRKDRRNHSSYSCRSRSKSQAAKRLCGQNSWTCGPQTRDHAQMSLDRRETVSPEGEGHVTASCSAAQVDTVDQISQNSSSSLPQDATTRSDSLRKLNVTKPPEETETHEGLPQFESVQDGAADDRTENTHVPAPGFSAVRKIQRRVRIYKRKRRKIETCVLGGQSNGSHNSLLRLFQSSDDMDVEFHGFEF</sequence>
<dbReference type="GO" id="GO:0031431">
    <property type="term" value="C:Dbf4-dependent protein kinase complex"/>
    <property type="evidence" value="ECO:0007669"/>
    <property type="project" value="TreeGrafter"/>
</dbReference>
<dbReference type="SMART" id="SM00292">
    <property type="entry name" value="BRCT"/>
    <property type="match status" value="1"/>
</dbReference>
<evidence type="ECO:0000259" key="12">
    <source>
        <dbReference type="PROSITE" id="PS51265"/>
    </source>
</evidence>
<dbReference type="GO" id="GO:0008270">
    <property type="term" value="F:zinc ion binding"/>
    <property type="evidence" value="ECO:0007669"/>
    <property type="project" value="UniProtKB-KW"/>
</dbReference>
<evidence type="ECO:0000256" key="10">
    <source>
        <dbReference type="PROSITE-ProRule" id="PRU00600"/>
    </source>
</evidence>
<reference evidence="13" key="2">
    <citation type="submission" date="2025-08" db="UniProtKB">
        <authorList>
            <consortium name="Ensembl"/>
        </authorList>
    </citation>
    <scope>IDENTIFICATION</scope>
</reference>
<dbReference type="InterPro" id="IPR051590">
    <property type="entry name" value="Replication_Regulatory_Kinase"/>
</dbReference>
<dbReference type="GO" id="GO:0010571">
    <property type="term" value="P:positive regulation of nuclear cell cycle DNA replication"/>
    <property type="evidence" value="ECO:0007669"/>
    <property type="project" value="TreeGrafter"/>
</dbReference>
<accession>A0A3P8ULL0</accession>
<dbReference type="Pfam" id="PF07535">
    <property type="entry name" value="zf-DBF"/>
    <property type="match status" value="1"/>
</dbReference>
<dbReference type="GO" id="GO:0003676">
    <property type="term" value="F:nucleic acid binding"/>
    <property type="evidence" value="ECO:0007669"/>
    <property type="project" value="InterPro"/>
</dbReference>
<dbReference type="InterPro" id="IPR038545">
    <property type="entry name" value="Znf_DBF_sf"/>
</dbReference>
<dbReference type="SUPFAM" id="SSF52113">
    <property type="entry name" value="BRCT domain"/>
    <property type="match status" value="1"/>
</dbReference>
<dbReference type="InParanoid" id="A0A3P8ULL0"/>
<dbReference type="GO" id="GO:0043539">
    <property type="term" value="F:protein serine/threonine kinase activator activity"/>
    <property type="evidence" value="ECO:0007669"/>
    <property type="project" value="TreeGrafter"/>
</dbReference>
<keyword evidence="7" id="KW-0539">Nucleus</keyword>
<evidence type="ECO:0000256" key="2">
    <source>
        <dbReference type="ARBA" id="ARBA00022553"/>
    </source>
</evidence>
<dbReference type="GO" id="GO:1901987">
    <property type="term" value="P:regulation of cell cycle phase transition"/>
    <property type="evidence" value="ECO:0007669"/>
    <property type="project" value="TreeGrafter"/>
</dbReference>
<keyword evidence="14" id="KW-1185">Reference proteome</keyword>
<keyword evidence="3" id="KW-0479">Metal-binding</keyword>
<evidence type="ECO:0000256" key="8">
    <source>
        <dbReference type="ARBA" id="ARBA00023306"/>
    </source>
</evidence>
<dbReference type="PANTHER" id="PTHR15375:SF22">
    <property type="entry name" value="PROTEIN DBF4 HOMOLOG A"/>
    <property type="match status" value="1"/>
</dbReference>
<feature type="region of interest" description="Disordered" evidence="11">
    <location>
        <begin position="410"/>
        <end position="472"/>
    </location>
</feature>
<dbReference type="PROSITE" id="PS51265">
    <property type="entry name" value="ZF_DBF4"/>
    <property type="match status" value="1"/>
</dbReference>
<dbReference type="InterPro" id="IPR036420">
    <property type="entry name" value="BRCT_dom_sf"/>
</dbReference>
<dbReference type="FunFam" id="6.10.250.3410:FF:000001">
    <property type="entry name" value="Protein DBF4 homolog A"/>
    <property type="match status" value="1"/>
</dbReference>
<dbReference type="STRING" id="244447.ENSCSEP00000002729"/>
<dbReference type="PANTHER" id="PTHR15375">
    <property type="entry name" value="ACTIVATOR OF S-PHASE KINASE-RELATED"/>
    <property type="match status" value="1"/>
</dbReference>
<dbReference type="InterPro" id="IPR001357">
    <property type="entry name" value="BRCT_dom"/>
</dbReference>
<feature type="compositionally biased region" description="Basic and acidic residues" evidence="11">
    <location>
        <begin position="374"/>
        <end position="394"/>
    </location>
</feature>
<feature type="compositionally biased region" description="Low complexity" evidence="11">
    <location>
        <begin position="81"/>
        <end position="90"/>
    </location>
</feature>
<keyword evidence="2" id="KW-0597">Phosphoprotein</keyword>
<feature type="region of interest" description="Disordered" evidence="11">
    <location>
        <begin position="67"/>
        <end position="119"/>
    </location>
</feature>
<dbReference type="InterPro" id="IPR006572">
    <property type="entry name" value="Znf_DBF"/>
</dbReference>
<dbReference type="SMART" id="SM00586">
    <property type="entry name" value="ZnF_DBF"/>
    <property type="match status" value="1"/>
</dbReference>
<dbReference type="Proteomes" id="UP000265120">
    <property type="component" value="Chromosome 13"/>
</dbReference>
<evidence type="ECO:0000313" key="13">
    <source>
        <dbReference type="Ensembl" id="ENSCSEP00000002729.1"/>
    </source>
</evidence>
<evidence type="ECO:0000256" key="6">
    <source>
        <dbReference type="ARBA" id="ARBA00022833"/>
    </source>
</evidence>
<evidence type="ECO:0000313" key="14">
    <source>
        <dbReference type="Proteomes" id="UP000265120"/>
    </source>
</evidence>
<dbReference type="FunCoup" id="A0A3P8ULL0">
    <property type="interactions" value="544"/>
</dbReference>
<proteinExistence type="predicted"/>
<dbReference type="Gene3D" id="6.10.250.3410">
    <property type="entry name" value="DBF zinc finger"/>
    <property type="match status" value="1"/>
</dbReference>
<reference evidence="13" key="3">
    <citation type="submission" date="2025-09" db="UniProtKB">
        <authorList>
            <consortium name="Ensembl"/>
        </authorList>
    </citation>
    <scope>IDENTIFICATION</scope>
</reference>
<organism evidence="13 14">
    <name type="scientific">Cynoglossus semilaevis</name>
    <name type="common">Tongue sole</name>
    <dbReference type="NCBI Taxonomy" id="244447"/>
    <lineage>
        <taxon>Eukaryota</taxon>
        <taxon>Metazoa</taxon>
        <taxon>Chordata</taxon>
        <taxon>Craniata</taxon>
        <taxon>Vertebrata</taxon>
        <taxon>Euteleostomi</taxon>
        <taxon>Actinopterygii</taxon>
        <taxon>Neopterygii</taxon>
        <taxon>Teleostei</taxon>
        <taxon>Neoteleostei</taxon>
        <taxon>Acanthomorphata</taxon>
        <taxon>Carangaria</taxon>
        <taxon>Pleuronectiformes</taxon>
        <taxon>Pleuronectoidei</taxon>
        <taxon>Cynoglossidae</taxon>
        <taxon>Cynoglossinae</taxon>
        <taxon>Cynoglossus</taxon>
    </lineage>
</organism>
<reference evidence="13 14" key="1">
    <citation type="journal article" date="2014" name="Nat. Genet.">
        <title>Whole-genome sequence of a flatfish provides insights into ZW sex chromosome evolution and adaptation to a benthic lifestyle.</title>
        <authorList>
            <person name="Chen S."/>
            <person name="Zhang G."/>
            <person name="Shao C."/>
            <person name="Huang Q."/>
            <person name="Liu G."/>
            <person name="Zhang P."/>
            <person name="Song W."/>
            <person name="An N."/>
            <person name="Chalopin D."/>
            <person name="Volff J.N."/>
            <person name="Hong Y."/>
            <person name="Li Q."/>
            <person name="Sha Z."/>
            <person name="Zhou H."/>
            <person name="Xie M."/>
            <person name="Yu Q."/>
            <person name="Liu Y."/>
            <person name="Xiang H."/>
            <person name="Wang N."/>
            <person name="Wu K."/>
            <person name="Yang C."/>
            <person name="Zhou Q."/>
            <person name="Liao X."/>
            <person name="Yang L."/>
            <person name="Hu Q."/>
            <person name="Zhang J."/>
            <person name="Meng L."/>
            <person name="Jin L."/>
            <person name="Tian Y."/>
            <person name="Lian J."/>
            <person name="Yang J."/>
            <person name="Miao G."/>
            <person name="Liu S."/>
            <person name="Liang Z."/>
            <person name="Yan F."/>
            <person name="Li Y."/>
            <person name="Sun B."/>
            <person name="Zhang H."/>
            <person name="Zhang J."/>
            <person name="Zhu Y."/>
            <person name="Du M."/>
            <person name="Zhao Y."/>
            <person name="Schartl M."/>
            <person name="Tang Q."/>
            <person name="Wang J."/>
        </authorList>
    </citation>
    <scope>NUCLEOTIDE SEQUENCE</scope>
</reference>
<evidence type="ECO:0000256" key="5">
    <source>
        <dbReference type="ARBA" id="ARBA00022771"/>
    </source>
</evidence>
<dbReference type="GeneTree" id="ENSGT00530000063909"/>
<comment type="subcellular location">
    <subcellularLocation>
        <location evidence="1">Nucleus</location>
    </subcellularLocation>
</comment>
<keyword evidence="8" id="KW-0131">Cell cycle</keyword>
<evidence type="ECO:0000256" key="9">
    <source>
        <dbReference type="ARBA" id="ARBA00040397"/>
    </source>
</evidence>
<feature type="region of interest" description="Disordered" evidence="11">
    <location>
        <begin position="313"/>
        <end position="398"/>
    </location>
</feature>
<keyword evidence="4" id="KW-0677">Repeat</keyword>
<dbReference type="Ensembl" id="ENSCSET00000002772.1">
    <property type="protein sequence ID" value="ENSCSEP00000002729.1"/>
    <property type="gene ID" value="ENSCSEG00000001813.1"/>
</dbReference>
<evidence type="ECO:0000256" key="3">
    <source>
        <dbReference type="ARBA" id="ARBA00022723"/>
    </source>
</evidence>